<feature type="signal peptide" evidence="1">
    <location>
        <begin position="1"/>
        <end position="19"/>
    </location>
</feature>
<name>A0A7Y7WW29_9PSED</name>
<gene>
    <name evidence="2" type="ORF">HX830_28080</name>
</gene>
<dbReference type="EMBL" id="JACAQA010000032">
    <property type="protein sequence ID" value="NWB88733.1"/>
    <property type="molecule type" value="Genomic_DNA"/>
</dbReference>
<sequence length="76" mass="7943">MKKLVLAVALLSLAGTALAAGKPCDVVEKDIKDKLEAKGVHGYSLQIVDAGSNTGSDGKTVGRCEAGKKEIVYKRK</sequence>
<proteinExistence type="predicted"/>
<comment type="caution">
    <text evidence="2">The sequence shown here is derived from an EMBL/GenBank/DDBJ whole genome shotgun (WGS) entry which is preliminary data.</text>
</comment>
<keyword evidence="1" id="KW-0732">Signal</keyword>
<dbReference type="Pfam" id="PF06649">
    <property type="entry name" value="DUF1161"/>
    <property type="match status" value="1"/>
</dbReference>
<dbReference type="RefSeq" id="WP_177103937.1">
    <property type="nucleotide sequence ID" value="NZ_JACAQA010000032.1"/>
</dbReference>
<reference evidence="2 3" key="1">
    <citation type="submission" date="2020-04" db="EMBL/GenBank/DDBJ databases">
        <title>Molecular characterization of pseudomonads from Agaricus bisporus reveal novel blotch 2 pathogens in Western Europe.</title>
        <authorList>
            <person name="Taparia T."/>
            <person name="Krijger M."/>
            <person name="Haynes E."/>
            <person name="Elpinstone J.G."/>
            <person name="Noble R."/>
            <person name="Van Der Wolf J."/>
        </authorList>
    </citation>
    <scope>NUCLEOTIDE SEQUENCE [LARGE SCALE GENOMIC DNA]</scope>
    <source>
        <strain evidence="2 3">G9001</strain>
    </source>
</reference>
<dbReference type="AlphaFoldDB" id="A0A7Y7WW29"/>
<dbReference type="InterPro" id="IPR010595">
    <property type="entry name" value="DUF1161"/>
</dbReference>
<dbReference type="Proteomes" id="UP000522864">
    <property type="component" value="Unassembled WGS sequence"/>
</dbReference>
<evidence type="ECO:0000313" key="3">
    <source>
        <dbReference type="Proteomes" id="UP000522864"/>
    </source>
</evidence>
<organism evidence="2 3">
    <name type="scientific">Pseudomonas gingeri</name>
    <dbReference type="NCBI Taxonomy" id="117681"/>
    <lineage>
        <taxon>Bacteria</taxon>
        <taxon>Pseudomonadati</taxon>
        <taxon>Pseudomonadota</taxon>
        <taxon>Gammaproteobacteria</taxon>
        <taxon>Pseudomonadales</taxon>
        <taxon>Pseudomonadaceae</taxon>
        <taxon>Pseudomonas</taxon>
    </lineage>
</organism>
<evidence type="ECO:0000313" key="2">
    <source>
        <dbReference type="EMBL" id="NWB88733.1"/>
    </source>
</evidence>
<protein>
    <submittedName>
        <fullName evidence="2">DUF1161 domain-containing protein</fullName>
    </submittedName>
</protein>
<feature type="chain" id="PRO_5030873092" evidence="1">
    <location>
        <begin position="20"/>
        <end position="76"/>
    </location>
</feature>
<accession>A0A7Y7WW29</accession>
<evidence type="ECO:0000256" key="1">
    <source>
        <dbReference type="SAM" id="SignalP"/>
    </source>
</evidence>